<evidence type="ECO:0000313" key="2">
    <source>
        <dbReference type="EMBL" id="KTB41408.1"/>
    </source>
</evidence>
<dbReference type="AlphaFoldDB" id="A0A0W0FYQ2"/>
<feature type="compositionally biased region" description="Polar residues" evidence="1">
    <location>
        <begin position="84"/>
        <end position="93"/>
    </location>
</feature>
<feature type="compositionally biased region" description="Acidic residues" evidence="1">
    <location>
        <begin position="7"/>
        <end position="17"/>
    </location>
</feature>
<comment type="caution">
    <text evidence="2">The sequence shown here is derived from an EMBL/GenBank/DDBJ whole genome shotgun (WGS) entry which is preliminary data.</text>
</comment>
<accession>A0A0W0FYQ2</accession>
<evidence type="ECO:0000256" key="1">
    <source>
        <dbReference type="SAM" id="MobiDB-lite"/>
    </source>
</evidence>
<proteinExistence type="predicted"/>
<evidence type="ECO:0000313" key="3">
    <source>
        <dbReference type="Proteomes" id="UP000054988"/>
    </source>
</evidence>
<protein>
    <submittedName>
        <fullName evidence="2">Uncharacterized protein</fullName>
    </submittedName>
</protein>
<dbReference type="Proteomes" id="UP000054988">
    <property type="component" value="Unassembled WGS sequence"/>
</dbReference>
<feature type="region of interest" description="Disordered" evidence="1">
    <location>
        <begin position="1"/>
        <end position="26"/>
    </location>
</feature>
<organism evidence="2 3">
    <name type="scientific">Moniliophthora roreri</name>
    <name type="common">Frosty pod rot fungus</name>
    <name type="synonym">Monilia roreri</name>
    <dbReference type="NCBI Taxonomy" id="221103"/>
    <lineage>
        <taxon>Eukaryota</taxon>
        <taxon>Fungi</taxon>
        <taxon>Dikarya</taxon>
        <taxon>Basidiomycota</taxon>
        <taxon>Agaricomycotina</taxon>
        <taxon>Agaricomycetes</taxon>
        <taxon>Agaricomycetidae</taxon>
        <taxon>Agaricales</taxon>
        <taxon>Marasmiineae</taxon>
        <taxon>Marasmiaceae</taxon>
        <taxon>Moniliophthora</taxon>
    </lineage>
</organism>
<name>A0A0W0FYQ2_MONRR</name>
<reference evidence="2 3" key="1">
    <citation type="submission" date="2015-12" db="EMBL/GenBank/DDBJ databases">
        <title>Draft genome sequence of Moniliophthora roreri, the causal agent of frosty pod rot of cacao.</title>
        <authorList>
            <person name="Aime M.C."/>
            <person name="Diaz-Valderrama J.R."/>
            <person name="Kijpornyongpan T."/>
            <person name="Phillips-Mora W."/>
        </authorList>
    </citation>
    <scope>NUCLEOTIDE SEQUENCE [LARGE SCALE GENOMIC DNA]</scope>
    <source>
        <strain evidence="2 3">MCA 2952</strain>
    </source>
</reference>
<dbReference type="EMBL" id="LATX01001466">
    <property type="protein sequence ID" value="KTB41408.1"/>
    <property type="molecule type" value="Genomic_DNA"/>
</dbReference>
<sequence length="105" mass="11226">MQANQDSFEEGMIDEDNATACSLSPPACSPSPESLFEVKSIVLLSDITEARLTMHGFGLGDTPHNRVKFCNGIVGALLPDTRQFITSPNSGTIPSPPLGSTRDLY</sequence>
<feature type="region of interest" description="Disordered" evidence="1">
    <location>
        <begin position="84"/>
        <end position="105"/>
    </location>
</feature>
<gene>
    <name evidence="2" type="ORF">WG66_6008</name>
</gene>